<dbReference type="STRING" id="1314771.A0A197KC12"/>
<protein>
    <submittedName>
        <fullName evidence="4">WD40 repeat-like protein</fullName>
    </submittedName>
</protein>
<dbReference type="InterPro" id="IPR001680">
    <property type="entry name" value="WD40_rpt"/>
</dbReference>
<organism evidence="4 5">
    <name type="scientific">Linnemannia elongata AG-77</name>
    <dbReference type="NCBI Taxonomy" id="1314771"/>
    <lineage>
        <taxon>Eukaryota</taxon>
        <taxon>Fungi</taxon>
        <taxon>Fungi incertae sedis</taxon>
        <taxon>Mucoromycota</taxon>
        <taxon>Mortierellomycotina</taxon>
        <taxon>Mortierellomycetes</taxon>
        <taxon>Mortierellales</taxon>
        <taxon>Mortierellaceae</taxon>
        <taxon>Linnemannia</taxon>
    </lineage>
</organism>
<name>A0A197KC12_9FUNG</name>
<keyword evidence="1 3" id="KW-0853">WD repeat</keyword>
<feature type="repeat" description="WD" evidence="3">
    <location>
        <begin position="262"/>
        <end position="305"/>
    </location>
</feature>
<dbReference type="PANTHER" id="PTHR19848:SF8">
    <property type="entry name" value="F-BOX AND WD REPEAT DOMAIN CONTAINING 7"/>
    <property type="match status" value="1"/>
</dbReference>
<proteinExistence type="predicted"/>
<reference evidence="4 5" key="1">
    <citation type="submission" date="2016-05" db="EMBL/GenBank/DDBJ databases">
        <title>Genome sequencing reveals origins of a unique bacterial endosymbiosis in the earliest lineages of terrestrial Fungi.</title>
        <authorList>
            <consortium name="DOE Joint Genome Institute"/>
            <person name="Uehling J."/>
            <person name="Gryganskyi A."/>
            <person name="Hameed K."/>
            <person name="Tschaplinski T."/>
            <person name="Misztal P."/>
            <person name="Wu S."/>
            <person name="Desiro A."/>
            <person name="Vande Pol N."/>
            <person name="Du Z.-Y."/>
            <person name="Zienkiewicz A."/>
            <person name="Zienkiewicz K."/>
            <person name="Morin E."/>
            <person name="Tisserant E."/>
            <person name="Splivallo R."/>
            <person name="Hainaut M."/>
            <person name="Henrissat B."/>
            <person name="Ohm R."/>
            <person name="Kuo A."/>
            <person name="Yan J."/>
            <person name="Lipzen A."/>
            <person name="Nolan M."/>
            <person name="Labutti K."/>
            <person name="Barry K."/>
            <person name="Goldstein A."/>
            <person name="Labbe J."/>
            <person name="Schadt C."/>
            <person name="Tuskan G."/>
            <person name="Grigoriev I."/>
            <person name="Martin F."/>
            <person name="Vilgalys R."/>
            <person name="Bonito G."/>
        </authorList>
    </citation>
    <scope>NUCLEOTIDE SEQUENCE [LARGE SCALE GENOMIC DNA]</scope>
    <source>
        <strain evidence="4 5">AG-77</strain>
    </source>
</reference>
<keyword evidence="5" id="KW-1185">Reference proteome</keyword>
<dbReference type="InterPro" id="IPR015943">
    <property type="entry name" value="WD40/YVTN_repeat-like_dom_sf"/>
</dbReference>
<dbReference type="PROSITE" id="PS50082">
    <property type="entry name" value="WD_REPEATS_2"/>
    <property type="match status" value="6"/>
</dbReference>
<gene>
    <name evidence="4" type="ORF">K457DRAFT_898150</name>
</gene>
<evidence type="ECO:0000256" key="2">
    <source>
        <dbReference type="ARBA" id="ARBA00022737"/>
    </source>
</evidence>
<feature type="repeat" description="WD" evidence="3">
    <location>
        <begin position="211"/>
        <end position="241"/>
    </location>
</feature>
<feature type="repeat" description="WD" evidence="3">
    <location>
        <begin position="306"/>
        <end position="337"/>
    </location>
</feature>
<dbReference type="SMART" id="SM00320">
    <property type="entry name" value="WD40"/>
    <property type="match status" value="9"/>
</dbReference>
<dbReference type="OrthoDB" id="2442914at2759"/>
<feature type="repeat" description="WD" evidence="3">
    <location>
        <begin position="39"/>
        <end position="80"/>
    </location>
</feature>
<dbReference type="PANTHER" id="PTHR19848">
    <property type="entry name" value="WD40 REPEAT PROTEIN"/>
    <property type="match status" value="1"/>
</dbReference>
<keyword evidence="2" id="KW-0677">Repeat</keyword>
<dbReference type="PRINTS" id="PR00320">
    <property type="entry name" value="GPROTEINBRPT"/>
</dbReference>
<feature type="repeat" description="WD" evidence="3">
    <location>
        <begin position="81"/>
        <end position="122"/>
    </location>
</feature>
<evidence type="ECO:0000313" key="4">
    <source>
        <dbReference type="EMBL" id="OAQ35035.1"/>
    </source>
</evidence>
<evidence type="ECO:0000313" key="5">
    <source>
        <dbReference type="Proteomes" id="UP000078512"/>
    </source>
</evidence>
<sequence>MEKVSSCAFSPDGKYLAADLDNGDISIYDTATWTRIQAFQGHQGCVTSLAYSPTDRQLLSGSMDTTARLWNSETRSNDLILEGHSGGVMAVAFPPIGQWVASSINDASVRLWNARIGAAVLRLTDNFDRVTSICLTYSHDSRRIVTGSYGGLLQLWDVTATTLGPGRIWTAHANTIISISFSPDDGWIASSGLDRTVKLWESCSGLLVSSYVSHTDYVNCVQFSPNGSYIASASEDKTLRLHRWRQGDDAMERQISRCLLLLSGHDLYVTSVTFSPWACGRWLASGSEDKTVRPWDTHSGAAGRVLIGHAGQVDSVAFSPYGCWIASACEWGIVQLWVVGTGGLKTDKATNTGWIRGNYVAYKPDCLQVASSHVEGTIRLWDDDQQLQGFRYIVKQLRFIYKFAFSSCGHWIATAHSTSVRLCYPRIGISRHYHYRIRIACQSSSDSRVSLWTLFGGPMSWSL</sequence>
<feature type="repeat" description="WD" evidence="3">
    <location>
        <begin position="169"/>
        <end position="201"/>
    </location>
</feature>
<dbReference type="EMBL" id="KV442015">
    <property type="protein sequence ID" value="OAQ35035.1"/>
    <property type="molecule type" value="Genomic_DNA"/>
</dbReference>
<evidence type="ECO:0000256" key="1">
    <source>
        <dbReference type="ARBA" id="ARBA00022574"/>
    </source>
</evidence>
<dbReference type="InterPro" id="IPR020472">
    <property type="entry name" value="WD40_PAC1"/>
</dbReference>
<dbReference type="Proteomes" id="UP000078512">
    <property type="component" value="Unassembled WGS sequence"/>
</dbReference>
<dbReference type="CDD" id="cd00200">
    <property type="entry name" value="WD40"/>
    <property type="match status" value="1"/>
</dbReference>
<dbReference type="AlphaFoldDB" id="A0A197KC12"/>
<accession>A0A197KC12</accession>
<dbReference type="PROSITE" id="PS50294">
    <property type="entry name" value="WD_REPEATS_REGION"/>
    <property type="match status" value="5"/>
</dbReference>
<dbReference type="Pfam" id="PF00400">
    <property type="entry name" value="WD40"/>
    <property type="match status" value="8"/>
</dbReference>
<dbReference type="SUPFAM" id="SSF50978">
    <property type="entry name" value="WD40 repeat-like"/>
    <property type="match status" value="2"/>
</dbReference>
<dbReference type="InterPro" id="IPR036322">
    <property type="entry name" value="WD40_repeat_dom_sf"/>
</dbReference>
<evidence type="ECO:0000256" key="3">
    <source>
        <dbReference type="PROSITE-ProRule" id="PRU00221"/>
    </source>
</evidence>
<dbReference type="Gene3D" id="2.130.10.10">
    <property type="entry name" value="YVTN repeat-like/Quinoprotein amine dehydrogenase"/>
    <property type="match status" value="3"/>
</dbReference>